<sequence length="38" mass="4438">MDIVSGIIIGYSSAFGAYVVISLYKEIKDYIIENYYYY</sequence>
<dbReference type="AlphaFoldDB" id="A0A6C0IK01"/>
<keyword evidence="1" id="KW-0472">Membrane</keyword>
<organism evidence="2">
    <name type="scientific">viral metagenome</name>
    <dbReference type="NCBI Taxonomy" id="1070528"/>
    <lineage>
        <taxon>unclassified sequences</taxon>
        <taxon>metagenomes</taxon>
        <taxon>organismal metagenomes</taxon>
    </lineage>
</organism>
<keyword evidence="1" id="KW-0812">Transmembrane</keyword>
<proteinExistence type="predicted"/>
<name>A0A6C0IK01_9ZZZZ</name>
<accession>A0A6C0IK01</accession>
<evidence type="ECO:0000256" key="1">
    <source>
        <dbReference type="SAM" id="Phobius"/>
    </source>
</evidence>
<reference evidence="2" key="1">
    <citation type="journal article" date="2020" name="Nature">
        <title>Giant virus diversity and host interactions through global metagenomics.</title>
        <authorList>
            <person name="Schulz F."/>
            <person name="Roux S."/>
            <person name="Paez-Espino D."/>
            <person name="Jungbluth S."/>
            <person name="Walsh D.A."/>
            <person name="Denef V.J."/>
            <person name="McMahon K.D."/>
            <person name="Konstantinidis K.T."/>
            <person name="Eloe-Fadrosh E.A."/>
            <person name="Kyrpides N.C."/>
            <person name="Woyke T."/>
        </authorList>
    </citation>
    <scope>NUCLEOTIDE SEQUENCE</scope>
    <source>
        <strain evidence="2">GVMAG-M-3300023184-86</strain>
    </source>
</reference>
<dbReference type="EMBL" id="MN740170">
    <property type="protein sequence ID" value="QHT91843.1"/>
    <property type="molecule type" value="Genomic_DNA"/>
</dbReference>
<evidence type="ECO:0000313" key="2">
    <source>
        <dbReference type="EMBL" id="QHT91843.1"/>
    </source>
</evidence>
<feature type="transmembrane region" description="Helical" evidence="1">
    <location>
        <begin position="6"/>
        <end position="24"/>
    </location>
</feature>
<protein>
    <submittedName>
        <fullName evidence="2">Uncharacterized protein</fullName>
    </submittedName>
</protein>
<keyword evidence="1" id="KW-1133">Transmembrane helix</keyword>